<sequence>MNESRLHQLIEEYANVYLFATKRLDRVLVDQAMPLSLEQFGILRVLQTQGPLSAKQIAAETDVHKSAVTAKVSRLEERGLVTRTVQSMDRRSVLVALTPVGEEALSEGMKTITAFTAPYFSKLEEHELEVFLRVYSKLNRMLKEDQS</sequence>
<dbReference type="SMART" id="SM00347">
    <property type="entry name" value="HTH_MARR"/>
    <property type="match status" value="1"/>
</dbReference>
<dbReference type="PANTHER" id="PTHR33164">
    <property type="entry name" value="TRANSCRIPTIONAL REGULATOR, MARR FAMILY"/>
    <property type="match status" value="1"/>
</dbReference>
<reference evidence="4" key="1">
    <citation type="journal article" date="2019" name="Int. J. Syst. Evol. Microbiol.">
        <title>The Global Catalogue of Microorganisms (GCM) 10K type strain sequencing project: providing services to taxonomists for standard genome sequencing and annotation.</title>
        <authorList>
            <consortium name="The Broad Institute Genomics Platform"/>
            <consortium name="The Broad Institute Genome Sequencing Center for Infectious Disease"/>
            <person name="Wu L."/>
            <person name="Ma J."/>
        </authorList>
    </citation>
    <scope>NUCLEOTIDE SEQUENCE [LARGE SCALE GENOMIC DNA]</scope>
    <source>
        <strain evidence="4">JCM 12165</strain>
    </source>
</reference>
<evidence type="ECO:0000313" key="3">
    <source>
        <dbReference type="EMBL" id="MFC4737488.1"/>
    </source>
</evidence>
<dbReference type="InterPro" id="IPR000835">
    <property type="entry name" value="HTH_MarR-typ"/>
</dbReference>
<dbReference type="PROSITE" id="PS50995">
    <property type="entry name" value="HTH_MARR_2"/>
    <property type="match status" value="1"/>
</dbReference>
<dbReference type="EMBL" id="JBHSGK010000013">
    <property type="protein sequence ID" value="MFC4737488.1"/>
    <property type="molecule type" value="Genomic_DNA"/>
</dbReference>
<dbReference type="SUPFAM" id="SSF46785">
    <property type="entry name" value="Winged helix' DNA-binding domain"/>
    <property type="match status" value="1"/>
</dbReference>
<protein>
    <submittedName>
        <fullName evidence="3">MarR family winged helix-turn-helix transcriptional regulator</fullName>
    </submittedName>
</protein>
<dbReference type="PANTHER" id="PTHR33164:SF43">
    <property type="entry name" value="HTH-TYPE TRANSCRIPTIONAL REPRESSOR YETL"/>
    <property type="match status" value="1"/>
</dbReference>
<dbReference type="Pfam" id="PF12802">
    <property type="entry name" value="MarR_2"/>
    <property type="match status" value="1"/>
</dbReference>
<dbReference type="PRINTS" id="PR00598">
    <property type="entry name" value="HTHMARR"/>
</dbReference>
<keyword evidence="4" id="KW-1185">Reference proteome</keyword>
<dbReference type="InterPro" id="IPR036388">
    <property type="entry name" value="WH-like_DNA-bd_sf"/>
</dbReference>
<dbReference type="InterPro" id="IPR039422">
    <property type="entry name" value="MarR/SlyA-like"/>
</dbReference>
<dbReference type="Gene3D" id="1.10.10.10">
    <property type="entry name" value="Winged helix-like DNA-binding domain superfamily/Winged helix DNA-binding domain"/>
    <property type="match status" value="1"/>
</dbReference>
<keyword evidence="1" id="KW-0238">DNA-binding</keyword>
<comment type="caution">
    <text evidence="3">The sequence shown here is derived from an EMBL/GenBank/DDBJ whole genome shotgun (WGS) entry which is preliminary data.</text>
</comment>
<dbReference type="Proteomes" id="UP001595896">
    <property type="component" value="Unassembled WGS sequence"/>
</dbReference>
<dbReference type="InterPro" id="IPR036390">
    <property type="entry name" value="WH_DNA-bd_sf"/>
</dbReference>
<evidence type="ECO:0000259" key="2">
    <source>
        <dbReference type="PROSITE" id="PS50995"/>
    </source>
</evidence>
<gene>
    <name evidence="3" type="ORF">ACFO4L_12875</name>
</gene>
<proteinExistence type="predicted"/>
<accession>A0ABV9NVS2</accession>
<evidence type="ECO:0000313" key="4">
    <source>
        <dbReference type="Proteomes" id="UP001595896"/>
    </source>
</evidence>
<dbReference type="RefSeq" id="WP_377910081.1">
    <property type="nucleotide sequence ID" value="NZ_JBHSGK010000013.1"/>
</dbReference>
<name>A0ABV9NVS2_9BACI</name>
<feature type="domain" description="HTH marR-type" evidence="2">
    <location>
        <begin position="3"/>
        <end position="140"/>
    </location>
</feature>
<organism evidence="3 4">
    <name type="scientific">Bacillus daqingensis</name>
    <dbReference type="NCBI Taxonomy" id="872396"/>
    <lineage>
        <taxon>Bacteria</taxon>
        <taxon>Bacillati</taxon>
        <taxon>Bacillota</taxon>
        <taxon>Bacilli</taxon>
        <taxon>Bacillales</taxon>
        <taxon>Bacillaceae</taxon>
        <taxon>Bacillus</taxon>
    </lineage>
</organism>
<evidence type="ECO:0000256" key="1">
    <source>
        <dbReference type="ARBA" id="ARBA00023125"/>
    </source>
</evidence>